<reference evidence="1 2" key="1">
    <citation type="journal article" date="2019" name="Nat. Ecol. Evol.">
        <title>Megaphylogeny resolves global patterns of mushroom evolution.</title>
        <authorList>
            <person name="Varga T."/>
            <person name="Krizsan K."/>
            <person name="Foldi C."/>
            <person name="Dima B."/>
            <person name="Sanchez-Garcia M."/>
            <person name="Sanchez-Ramirez S."/>
            <person name="Szollosi G.J."/>
            <person name="Szarkandi J.G."/>
            <person name="Papp V."/>
            <person name="Albert L."/>
            <person name="Andreopoulos W."/>
            <person name="Angelini C."/>
            <person name="Antonin V."/>
            <person name="Barry K.W."/>
            <person name="Bougher N.L."/>
            <person name="Buchanan P."/>
            <person name="Buyck B."/>
            <person name="Bense V."/>
            <person name="Catcheside P."/>
            <person name="Chovatia M."/>
            <person name="Cooper J."/>
            <person name="Damon W."/>
            <person name="Desjardin D."/>
            <person name="Finy P."/>
            <person name="Geml J."/>
            <person name="Haridas S."/>
            <person name="Hughes K."/>
            <person name="Justo A."/>
            <person name="Karasinski D."/>
            <person name="Kautmanova I."/>
            <person name="Kiss B."/>
            <person name="Kocsube S."/>
            <person name="Kotiranta H."/>
            <person name="LaButti K.M."/>
            <person name="Lechner B.E."/>
            <person name="Liimatainen K."/>
            <person name="Lipzen A."/>
            <person name="Lukacs Z."/>
            <person name="Mihaltcheva S."/>
            <person name="Morgado L.N."/>
            <person name="Niskanen T."/>
            <person name="Noordeloos M.E."/>
            <person name="Ohm R.A."/>
            <person name="Ortiz-Santana B."/>
            <person name="Ovrebo C."/>
            <person name="Racz N."/>
            <person name="Riley R."/>
            <person name="Savchenko A."/>
            <person name="Shiryaev A."/>
            <person name="Soop K."/>
            <person name="Spirin V."/>
            <person name="Szebenyi C."/>
            <person name="Tomsovsky M."/>
            <person name="Tulloss R.E."/>
            <person name="Uehling J."/>
            <person name="Grigoriev I.V."/>
            <person name="Vagvolgyi C."/>
            <person name="Papp T."/>
            <person name="Martin F.M."/>
            <person name="Miettinen O."/>
            <person name="Hibbett D.S."/>
            <person name="Nagy L.G."/>
        </authorList>
    </citation>
    <scope>NUCLEOTIDE SEQUENCE [LARGE SCALE GENOMIC DNA]</scope>
    <source>
        <strain evidence="1 2">FP101781</strain>
    </source>
</reference>
<dbReference type="Proteomes" id="UP000298030">
    <property type="component" value="Unassembled WGS sequence"/>
</dbReference>
<evidence type="ECO:0000313" key="2">
    <source>
        <dbReference type="Proteomes" id="UP000298030"/>
    </source>
</evidence>
<evidence type="ECO:0000313" key="1">
    <source>
        <dbReference type="EMBL" id="TEB28837.1"/>
    </source>
</evidence>
<name>A0A4Y7T3U6_COPMI</name>
<protein>
    <submittedName>
        <fullName evidence="1">Uncharacterized protein</fullName>
    </submittedName>
</protein>
<organism evidence="1 2">
    <name type="scientific">Coprinellus micaceus</name>
    <name type="common">Glistening ink-cap mushroom</name>
    <name type="synonym">Coprinus micaceus</name>
    <dbReference type="NCBI Taxonomy" id="71717"/>
    <lineage>
        <taxon>Eukaryota</taxon>
        <taxon>Fungi</taxon>
        <taxon>Dikarya</taxon>
        <taxon>Basidiomycota</taxon>
        <taxon>Agaricomycotina</taxon>
        <taxon>Agaricomycetes</taxon>
        <taxon>Agaricomycetidae</taxon>
        <taxon>Agaricales</taxon>
        <taxon>Agaricineae</taxon>
        <taxon>Psathyrellaceae</taxon>
        <taxon>Coprinellus</taxon>
    </lineage>
</organism>
<sequence length="217" mass="24350">MPNLMRSDPWIATDKLEKLTYYGDKTPSHHLPPLLSHCAETLSSLNVYVGDSVFESRIQPLDLSSLKNLTHLTLSHDRVRYGANSIAWIYGTLGILFGLGTSRLQTVEMVIRAGDPSLPEMVELSREWIFMWAMFIVQLRLILSESVVSRVQRMQVSGCLERGAVRRLFGVDSGTRFQGARFAEAGQYALPGGNVVFTEDANQRWVRVPANGHVPLY</sequence>
<keyword evidence="2" id="KW-1185">Reference proteome</keyword>
<accession>A0A4Y7T3U6</accession>
<gene>
    <name evidence="1" type="ORF">FA13DRAFT_1735348</name>
</gene>
<proteinExistence type="predicted"/>
<dbReference type="AlphaFoldDB" id="A0A4Y7T3U6"/>
<dbReference type="EMBL" id="QPFP01000030">
    <property type="protein sequence ID" value="TEB28837.1"/>
    <property type="molecule type" value="Genomic_DNA"/>
</dbReference>
<comment type="caution">
    <text evidence="1">The sequence shown here is derived from an EMBL/GenBank/DDBJ whole genome shotgun (WGS) entry which is preliminary data.</text>
</comment>